<evidence type="ECO:0000313" key="1">
    <source>
        <dbReference type="EMBL" id="ATC63457.1"/>
    </source>
</evidence>
<dbReference type="RefSeq" id="WP_096055089.1">
    <property type="nucleotide sequence ID" value="NZ_CP023344.1"/>
</dbReference>
<proteinExistence type="predicted"/>
<dbReference type="AlphaFoldDB" id="A0A290Q5B1"/>
<accession>A0A290Q5B1</accession>
<organism evidence="1 2">
    <name type="scientific">Nibricoccus aquaticus</name>
    <dbReference type="NCBI Taxonomy" id="2576891"/>
    <lineage>
        <taxon>Bacteria</taxon>
        <taxon>Pseudomonadati</taxon>
        <taxon>Verrucomicrobiota</taxon>
        <taxon>Opitutia</taxon>
        <taxon>Opitutales</taxon>
        <taxon>Opitutaceae</taxon>
        <taxon>Nibricoccus</taxon>
    </lineage>
</organism>
<name>A0A290Q5B1_9BACT</name>
<dbReference type="OrthoDB" id="195994at2"/>
<dbReference type="Proteomes" id="UP000217265">
    <property type="component" value="Chromosome"/>
</dbReference>
<dbReference type="EMBL" id="CP023344">
    <property type="protein sequence ID" value="ATC63457.1"/>
    <property type="molecule type" value="Genomic_DNA"/>
</dbReference>
<dbReference type="KEGG" id="vbh:CMV30_05535"/>
<protein>
    <submittedName>
        <fullName evidence="1">Uncharacterized protein</fullName>
    </submittedName>
</protein>
<keyword evidence="2" id="KW-1185">Reference proteome</keyword>
<gene>
    <name evidence="1" type="ORF">CMV30_05535</name>
</gene>
<evidence type="ECO:0000313" key="2">
    <source>
        <dbReference type="Proteomes" id="UP000217265"/>
    </source>
</evidence>
<sequence>MDFAHFMRIEREVRGKTHHYVVHTRDPKFSVELVPDAEAADKIGKGVIKRLCVPNSCVGDYSKCAAFVTAAQEFFRESFAEPVSKAETRRFQA</sequence>
<reference evidence="1 2" key="1">
    <citation type="submission" date="2017-09" db="EMBL/GenBank/DDBJ databases">
        <title>Complete genome sequence of Verrucomicrobial strain HZ-65, isolated from freshwater.</title>
        <authorList>
            <person name="Choi A."/>
        </authorList>
    </citation>
    <scope>NUCLEOTIDE SEQUENCE [LARGE SCALE GENOMIC DNA]</scope>
    <source>
        <strain evidence="1 2">HZ-65</strain>
    </source>
</reference>